<accession>A0ABN2VD79</accession>
<feature type="chain" id="PRO_5045708375" evidence="1">
    <location>
        <begin position="20"/>
        <end position="432"/>
    </location>
</feature>
<name>A0ABN2VD79_9ACTN</name>
<protein>
    <submittedName>
        <fullName evidence="2">Extracellular solute-binding protein</fullName>
    </submittedName>
</protein>
<gene>
    <name evidence="2" type="ORF">GCM10009839_81410</name>
</gene>
<evidence type="ECO:0000313" key="3">
    <source>
        <dbReference type="Proteomes" id="UP001500751"/>
    </source>
</evidence>
<dbReference type="PANTHER" id="PTHR43649">
    <property type="entry name" value="ARABINOSE-BINDING PROTEIN-RELATED"/>
    <property type="match status" value="1"/>
</dbReference>
<dbReference type="InterPro" id="IPR006059">
    <property type="entry name" value="SBP"/>
</dbReference>
<sequence>MKRLATLAATGLVASLALSACSSSKSSGGSSANNTAAGGDSSKPVTISLLAPSYGSSDKDDTKLYWQQIINDFQAKNPNIKVDLQMATWDNLATKLTTAIQNNDAPDLFEGGGYADVAAQGLLYKASDIVSADTLKNLIPHVAELGQTKGADGQTAQYGIPFTTSTRAFFYNTDLFKQAGITDAPKTWADVAADAAKIKALGKTGFGLPLGSEEAQAETYLWTLGNGGGYKDASGKWAINSPQNVQTFQWLTDNLVKPGLTESDPATKKRTDLWKDFAAGNIGMINGSPALIPILKQGTIGDNWKSVAIPGNTGPLASPLGVADFIEAFNTKKDHKAAVSKFLDFALQKQYQEQFDNEYYLLPATQDAAAELSTQTPALKPFIDALPSAAWYPSSDPQWDPTSQKIKDIVGKAVSSDPKGVLDQIQAVANGS</sequence>
<feature type="signal peptide" evidence="1">
    <location>
        <begin position="1"/>
        <end position="19"/>
    </location>
</feature>
<keyword evidence="3" id="KW-1185">Reference proteome</keyword>
<reference evidence="2 3" key="1">
    <citation type="journal article" date="2019" name="Int. J. Syst. Evol. Microbiol.">
        <title>The Global Catalogue of Microorganisms (GCM) 10K type strain sequencing project: providing services to taxonomists for standard genome sequencing and annotation.</title>
        <authorList>
            <consortium name="The Broad Institute Genomics Platform"/>
            <consortium name="The Broad Institute Genome Sequencing Center for Infectious Disease"/>
            <person name="Wu L."/>
            <person name="Ma J."/>
        </authorList>
    </citation>
    <scope>NUCLEOTIDE SEQUENCE [LARGE SCALE GENOMIC DNA]</scope>
    <source>
        <strain evidence="2 3">JCM 16014</strain>
    </source>
</reference>
<dbReference type="InterPro" id="IPR050490">
    <property type="entry name" value="Bact_solute-bd_prot1"/>
</dbReference>
<dbReference type="RefSeq" id="WP_344671078.1">
    <property type="nucleotide sequence ID" value="NZ_BAAAQN010000073.1"/>
</dbReference>
<dbReference type="PROSITE" id="PS51257">
    <property type="entry name" value="PROKAR_LIPOPROTEIN"/>
    <property type="match status" value="1"/>
</dbReference>
<dbReference type="Gene3D" id="3.40.190.10">
    <property type="entry name" value="Periplasmic binding protein-like II"/>
    <property type="match status" value="2"/>
</dbReference>
<proteinExistence type="predicted"/>
<evidence type="ECO:0000313" key="2">
    <source>
        <dbReference type="EMBL" id="GAA2059016.1"/>
    </source>
</evidence>
<organism evidence="2 3">
    <name type="scientific">Catenulispora yoronensis</name>
    <dbReference type="NCBI Taxonomy" id="450799"/>
    <lineage>
        <taxon>Bacteria</taxon>
        <taxon>Bacillati</taxon>
        <taxon>Actinomycetota</taxon>
        <taxon>Actinomycetes</taxon>
        <taxon>Catenulisporales</taxon>
        <taxon>Catenulisporaceae</taxon>
        <taxon>Catenulispora</taxon>
    </lineage>
</organism>
<keyword evidence="1" id="KW-0732">Signal</keyword>
<dbReference type="PANTHER" id="PTHR43649:SF30">
    <property type="entry name" value="ABC TRANSPORTER SUBSTRATE-BINDING PROTEIN"/>
    <property type="match status" value="1"/>
</dbReference>
<dbReference type="Proteomes" id="UP001500751">
    <property type="component" value="Unassembled WGS sequence"/>
</dbReference>
<dbReference type="EMBL" id="BAAAQN010000073">
    <property type="protein sequence ID" value="GAA2059016.1"/>
    <property type="molecule type" value="Genomic_DNA"/>
</dbReference>
<evidence type="ECO:0000256" key="1">
    <source>
        <dbReference type="SAM" id="SignalP"/>
    </source>
</evidence>
<comment type="caution">
    <text evidence="2">The sequence shown here is derived from an EMBL/GenBank/DDBJ whole genome shotgun (WGS) entry which is preliminary data.</text>
</comment>
<dbReference type="Pfam" id="PF01547">
    <property type="entry name" value="SBP_bac_1"/>
    <property type="match status" value="1"/>
</dbReference>
<dbReference type="SUPFAM" id="SSF53850">
    <property type="entry name" value="Periplasmic binding protein-like II"/>
    <property type="match status" value="1"/>
</dbReference>